<accession>A0AAD7T680</accession>
<gene>
    <name evidence="1" type="ORF">AAFF_G00008770</name>
</gene>
<reference evidence="1" key="1">
    <citation type="journal article" date="2023" name="Science">
        <title>Genome structures resolve the early diversification of teleost fishes.</title>
        <authorList>
            <person name="Parey E."/>
            <person name="Louis A."/>
            <person name="Montfort J."/>
            <person name="Bouchez O."/>
            <person name="Roques C."/>
            <person name="Iampietro C."/>
            <person name="Lluch J."/>
            <person name="Castinel A."/>
            <person name="Donnadieu C."/>
            <person name="Desvignes T."/>
            <person name="Floi Bucao C."/>
            <person name="Jouanno E."/>
            <person name="Wen M."/>
            <person name="Mejri S."/>
            <person name="Dirks R."/>
            <person name="Jansen H."/>
            <person name="Henkel C."/>
            <person name="Chen W.J."/>
            <person name="Zahm M."/>
            <person name="Cabau C."/>
            <person name="Klopp C."/>
            <person name="Thompson A.W."/>
            <person name="Robinson-Rechavi M."/>
            <person name="Braasch I."/>
            <person name="Lecointre G."/>
            <person name="Bobe J."/>
            <person name="Postlethwait J.H."/>
            <person name="Berthelot C."/>
            <person name="Roest Crollius H."/>
            <person name="Guiguen Y."/>
        </authorList>
    </citation>
    <scope>NUCLEOTIDE SEQUENCE</scope>
    <source>
        <strain evidence="1">NC1722</strain>
    </source>
</reference>
<comment type="caution">
    <text evidence="1">The sequence shown here is derived from an EMBL/GenBank/DDBJ whole genome shotgun (WGS) entry which is preliminary data.</text>
</comment>
<organism evidence="1 2">
    <name type="scientific">Aldrovandia affinis</name>
    <dbReference type="NCBI Taxonomy" id="143900"/>
    <lineage>
        <taxon>Eukaryota</taxon>
        <taxon>Metazoa</taxon>
        <taxon>Chordata</taxon>
        <taxon>Craniata</taxon>
        <taxon>Vertebrata</taxon>
        <taxon>Euteleostomi</taxon>
        <taxon>Actinopterygii</taxon>
        <taxon>Neopterygii</taxon>
        <taxon>Teleostei</taxon>
        <taxon>Notacanthiformes</taxon>
        <taxon>Halosauridae</taxon>
        <taxon>Aldrovandia</taxon>
    </lineage>
</organism>
<evidence type="ECO:0000313" key="1">
    <source>
        <dbReference type="EMBL" id="KAJ8415179.1"/>
    </source>
</evidence>
<proteinExistence type="predicted"/>
<dbReference type="AlphaFoldDB" id="A0AAD7T680"/>
<dbReference type="EMBL" id="JAINUG010000010">
    <property type="protein sequence ID" value="KAJ8415179.1"/>
    <property type="molecule type" value="Genomic_DNA"/>
</dbReference>
<protein>
    <submittedName>
        <fullName evidence="1">Uncharacterized protein</fullName>
    </submittedName>
</protein>
<evidence type="ECO:0000313" key="2">
    <source>
        <dbReference type="Proteomes" id="UP001221898"/>
    </source>
</evidence>
<sequence length="75" mass="8205">MDTGTEALRKLAEESGDEGWRSLGRQTALCIISPPHVHPEDERMGITRFSDPRNATTALTMPLSLGCDAFAEAFQ</sequence>
<keyword evidence="2" id="KW-1185">Reference proteome</keyword>
<dbReference type="Proteomes" id="UP001221898">
    <property type="component" value="Unassembled WGS sequence"/>
</dbReference>
<name>A0AAD7T680_9TELE</name>